<organism evidence="5 6">
    <name type="scientific">Agarivorans gilvus</name>
    <dbReference type="NCBI Taxonomy" id="680279"/>
    <lineage>
        <taxon>Bacteria</taxon>
        <taxon>Pseudomonadati</taxon>
        <taxon>Pseudomonadota</taxon>
        <taxon>Gammaproteobacteria</taxon>
        <taxon>Alteromonadales</taxon>
        <taxon>Alteromonadaceae</taxon>
        <taxon>Agarivorans</taxon>
    </lineage>
</organism>
<evidence type="ECO:0000313" key="5">
    <source>
        <dbReference type="EMBL" id="GGB10882.1"/>
    </source>
</evidence>
<dbReference type="EMBL" id="BMDY01000015">
    <property type="protein sequence ID" value="GGB10882.1"/>
    <property type="molecule type" value="Genomic_DNA"/>
</dbReference>
<evidence type="ECO:0000256" key="1">
    <source>
        <dbReference type="ARBA" id="ARBA00023002"/>
    </source>
</evidence>
<dbReference type="Pfam" id="PF08125">
    <property type="entry name" value="Mannitol_dh_C"/>
    <property type="match status" value="1"/>
</dbReference>
<dbReference type="SUPFAM" id="SSF48179">
    <property type="entry name" value="6-phosphogluconate dehydrogenase C-terminal domain-like"/>
    <property type="match status" value="1"/>
</dbReference>
<dbReference type="InterPro" id="IPR013328">
    <property type="entry name" value="6PGD_dom2"/>
</dbReference>
<comment type="caution">
    <text evidence="5">The sequence shown here is derived from an EMBL/GenBank/DDBJ whole genome shotgun (WGS) entry which is preliminary data.</text>
</comment>
<evidence type="ECO:0000313" key="6">
    <source>
        <dbReference type="Proteomes" id="UP000651977"/>
    </source>
</evidence>
<dbReference type="InterPro" id="IPR008927">
    <property type="entry name" value="6-PGluconate_DH-like_C_sf"/>
</dbReference>
<feature type="domain" description="Mannitol dehydrogenase N-terminal" evidence="3">
    <location>
        <begin position="27"/>
        <end position="275"/>
    </location>
</feature>
<keyword evidence="1" id="KW-0560">Oxidoreductase</keyword>
<evidence type="ECO:0000259" key="4">
    <source>
        <dbReference type="Pfam" id="PF08125"/>
    </source>
</evidence>
<dbReference type="RefSeq" id="WP_055733261.1">
    <property type="nucleotide sequence ID" value="NZ_BMDY01000015.1"/>
</dbReference>
<feature type="domain" description="Mannitol dehydrogenase C-terminal" evidence="4">
    <location>
        <begin position="284"/>
        <end position="474"/>
    </location>
</feature>
<dbReference type="PRINTS" id="PR00084">
    <property type="entry name" value="MTLDHDRGNASE"/>
</dbReference>
<reference evidence="6" key="1">
    <citation type="journal article" date="2019" name="Int. J. Syst. Evol. Microbiol.">
        <title>The Global Catalogue of Microorganisms (GCM) 10K type strain sequencing project: providing services to taxonomists for standard genome sequencing and annotation.</title>
        <authorList>
            <consortium name="The Broad Institute Genomics Platform"/>
            <consortium name="The Broad Institute Genome Sequencing Center for Infectious Disease"/>
            <person name="Wu L."/>
            <person name="Ma J."/>
        </authorList>
    </citation>
    <scope>NUCLEOTIDE SEQUENCE [LARGE SCALE GENOMIC DNA]</scope>
    <source>
        <strain evidence="6">CGMCC 1.10131</strain>
    </source>
</reference>
<keyword evidence="2" id="KW-0520">NAD</keyword>
<evidence type="ECO:0000256" key="2">
    <source>
        <dbReference type="ARBA" id="ARBA00023027"/>
    </source>
</evidence>
<protein>
    <submittedName>
        <fullName evidence="5">Fructuronate reductase</fullName>
    </submittedName>
</protein>
<dbReference type="PANTHER" id="PTHR43362">
    <property type="entry name" value="MANNITOL DEHYDROGENASE DSF1-RELATED"/>
    <property type="match status" value="1"/>
</dbReference>
<dbReference type="InterPro" id="IPR036291">
    <property type="entry name" value="NAD(P)-bd_dom_sf"/>
</dbReference>
<accession>A0ABQ1I2T5</accession>
<dbReference type="InterPro" id="IPR050988">
    <property type="entry name" value="Mannitol_DH/Oxidoreductase"/>
</dbReference>
<sequence>MSRDVNTANKRRYDSVTDYDRKLLQTEIVHIGFGAFHRGHQAVYNDLTNQVSGRPWGICEINLFGSEQLVEDLLAQDCLFSVYENSAHGSCSRLVRTVTEAIHTPLHGIDKAIEKLAEPQVKLISLTITEKGYCVDPNSGELDLNNALVRHDLATPQQPQSAIGLIVEALRLRKQRGLAPVSVMSCDNIPENGHLTKNALIGFAKTVDGELARWIEDNVSFPSTMVDRIVPAMTEDAFAALEQHTGYADPCGVVCEEFRQWVIEDNFVAGRPDWNLAGAMFVTDVLPYEEMKLRMLNGSHSFLAYNGSLAGFEYIYQCMENNDFRQATFKLMLEEQAKSLSPNLDVDLAAYAKVLIERFSNPNIKHKTAQIAMDGSQKLTQRAIDPLQQLLAKGLSPKCLPVSIAGWMHFVIASFAKGQAVEDPMAEQFRQVLADVETPELKVRAMLSLSPIFGELPHTHPQFADAVVSAFLQIQQLGIQAVIRQLLAE</sequence>
<dbReference type="Pfam" id="PF01232">
    <property type="entry name" value="Mannitol_dh"/>
    <property type="match status" value="1"/>
</dbReference>
<name>A0ABQ1I2T5_9ALTE</name>
<gene>
    <name evidence="5" type="ORF">GCM10007414_25350</name>
</gene>
<proteinExistence type="predicted"/>
<dbReference type="Proteomes" id="UP000651977">
    <property type="component" value="Unassembled WGS sequence"/>
</dbReference>
<evidence type="ECO:0000259" key="3">
    <source>
        <dbReference type="Pfam" id="PF01232"/>
    </source>
</evidence>
<dbReference type="InterPro" id="IPR013131">
    <property type="entry name" value="Mannitol_DH_N"/>
</dbReference>
<dbReference type="InterPro" id="IPR000669">
    <property type="entry name" value="Mannitol_DH"/>
</dbReference>
<dbReference type="SUPFAM" id="SSF51735">
    <property type="entry name" value="NAD(P)-binding Rossmann-fold domains"/>
    <property type="match status" value="1"/>
</dbReference>
<dbReference type="InterPro" id="IPR013118">
    <property type="entry name" value="Mannitol_DH_C"/>
</dbReference>
<dbReference type="Gene3D" id="3.40.50.720">
    <property type="entry name" value="NAD(P)-binding Rossmann-like Domain"/>
    <property type="match status" value="1"/>
</dbReference>
<keyword evidence="6" id="KW-1185">Reference proteome</keyword>
<dbReference type="PANTHER" id="PTHR43362:SF1">
    <property type="entry name" value="MANNITOL DEHYDROGENASE 2-RELATED"/>
    <property type="match status" value="1"/>
</dbReference>
<dbReference type="PROSITE" id="PS00974">
    <property type="entry name" value="MANNITOL_DHGENASE"/>
    <property type="match status" value="1"/>
</dbReference>
<dbReference type="InterPro" id="IPR023027">
    <property type="entry name" value="Mannitol_DH_CS"/>
</dbReference>
<dbReference type="Gene3D" id="1.10.1040.10">
    <property type="entry name" value="N-(1-d-carboxylethyl)-l-norvaline Dehydrogenase, domain 2"/>
    <property type="match status" value="1"/>
</dbReference>